<dbReference type="InterPro" id="IPR004038">
    <property type="entry name" value="Ribosomal_eL8/eL30/eS12/Gad45"/>
</dbReference>
<keyword evidence="3" id="KW-0687">Ribonucleoprotein</keyword>
<evidence type="ECO:0000259" key="2">
    <source>
        <dbReference type="Pfam" id="PF01248"/>
    </source>
</evidence>
<dbReference type="Pfam" id="PF01248">
    <property type="entry name" value="Ribosomal_L7Ae"/>
    <property type="match status" value="1"/>
</dbReference>
<keyword evidence="4" id="KW-1185">Reference proteome</keyword>
<feature type="compositionally biased region" description="Basic residues" evidence="1">
    <location>
        <begin position="11"/>
        <end position="20"/>
    </location>
</feature>
<dbReference type="AlphaFoldDB" id="A0AAW1N2D9"/>
<dbReference type="InterPro" id="IPR029064">
    <property type="entry name" value="Ribosomal_eL30-like_sf"/>
</dbReference>
<dbReference type="GO" id="GO:0005655">
    <property type="term" value="C:nucleolar ribonuclease P complex"/>
    <property type="evidence" value="ECO:0007669"/>
    <property type="project" value="InterPro"/>
</dbReference>
<evidence type="ECO:0000313" key="4">
    <source>
        <dbReference type="Proteomes" id="UP001458880"/>
    </source>
</evidence>
<gene>
    <name evidence="3" type="ORF">QE152_g4027</name>
</gene>
<dbReference type="Proteomes" id="UP001458880">
    <property type="component" value="Unassembled WGS sequence"/>
</dbReference>
<feature type="region of interest" description="Disordered" evidence="1">
    <location>
        <begin position="1"/>
        <end position="20"/>
    </location>
</feature>
<dbReference type="GO" id="GO:0004526">
    <property type="term" value="F:ribonuclease P activity"/>
    <property type="evidence" value="ECO:0007669"/>
    <property type="project" value="TreeGrafter"/>
</dbReference>
<comment type="caution">
    <text evidence="3">The sequence shown here is derived from an EMBL/GenBank/DDBJ whole genome shotgun (WGS) entry which is preliminary data.</text>
</comment>
<dbReference type="GO" id="GO:0001650">
    <property type="term" value="C:fibrillar center"/>
    <property type="evidence" value="ECO:0007669"/>
    <property type="project" value="TreeGrafter"/>
</dbReference>
<dbReference type="EMBL" id="JASPKY010000018">
    <property type="protein sequence ID" value="KAK9752719.1"/>
    <property type="molecule type" value="Genomic_DNA"/>
</dbReference>
<feature type="compositionally biased region" description="Basic and acidic residues" evidence="1">
    <location>
        <begin position="1"/>
        <end position="10"/>
    </location>
</feature>
<dbReference type="PANTHER" id="PTHR46948:SF1">
    <property type="entry name" value="RIBONUCLEASE P PROTEIN SUBUNIT P38"/>
    <property type="match status" value="1"/>
</dbReference>
<sequence length="294" mass="33807">MSNVISEKRQKSTLRGKKAKKSTVKNVLTSPYTHYWPLLKKEDDVNLKAILKSNLATIRKTKPNIPWEEIKQIPKEQRRAYRARLSEIDHSGARNITSKSIYLGINEVTKIIEKDEAISVLLANDVEPHLMIKHIIDLCILKLVPILVVSNFKEFLKQVLGISAAAIAFAKDVVDNEKNETIIQAINRIFLSYPIPTGHACFNNENLNFLTTSHTNEHNIHTKQDLNVDVYLYRDDKSSGRVFIPRSSNDTHNEKCVVSMMIKVVVGYLFREVRMIPITRNAEWIEWKLICLDF</sequence>
<dbReference type="GO" id="GO:0001682">
    <property type="term" value="P:tRNA 5'-leader removal"/>
    <property type="evidence" value="ECO:0007669"/>
    <property type="project" value="InterPro"/>
</dbReference>
<protein>
    <submittedName>
        <fullName evidence="3">Ribosomal protein L7Ae/L30e/S12e/Gadd45 family</fullName>
    </submittedName>
</protein>
<accession>A0AAW1N2D9</accession>
<dbReference type="GO" id="GO:0005840">
    <property type="term" value="C:ribosome"/>
    <property type="evidence" value="ECO:0007669"/>
    <property type="project" value="UniProtKB-KW"/>
</dbReference>
<organism evidence="3 4">
    <name type="scientific">Popillia japonica</name>
    <name type="common">Japanese beetle</name>
    <dbReference type="NCBI Taxonomy" id="7064"/>
    <lineage>
        <taxon>Eukaryota</taxon>
        <taxon>Metazoa</taxon>
        <taxon>Ecdysozoa</taxon>
        <taxon>Arthropoda</taxon>
        <taxon>Hexapoda</taxon>
        <taxon>Insecta</taxon>
        <taxon>Pterygota</taxon>
        <taxon>Neoptera</taxon>
        <taxon>Endopterygota</taxon>
        <taxon>Coleoptera</taxon>
        <taxon>Polyphaga</taxon>
        <taxon>Scarabaeiformia</taxon>
        <taxon>Scarabaeidae</taxon>
        <taxon>Rutelinae</taxon>
        <taxon>Popillia</taxon>
    </lineage>
</organism>
<dbReference type="Gene3D" id="3.30.1330.30">
    <property type="match status" value="1"/>
</dbReference>
<keyword evidence="3" id="KW-0689">Ribosomal protein</keyword>
<feature type="domain" description="Ribosomal protein eL8/eL30/eS12/Gadd45" evidence="2">
    <location>
        <begin position="98"/>
        <end position="170"/>
    </location>
</feature>
<dbReference type="GO" id="GO:0033204">
    <property type="term" value="F:ribonuclease P RNA binding"/>
    <property type="evidence" value="ECO:0007669"/>
    <property type="project" value="TreeGrafter"/>
</dbReference>
<name>A0AAW1N2D9_POPJA</name>
<reference evidence="3 4" key="1">
    <citation type="journal article" date="2024" name="BMC Genomics">
        <title>De novo assembly and annotation of Popillia japonica's genome with initial clues to its potential as an invasive pest.</title>
        <authorList>
            <person name="Cucini C."/>
            <person name="Boschi S."/>
            <person name="Funari R."/>
            <person name="Cardaioli E."/>
            <person name="Iannotti N."/>
            <person name="Marturano G."/>
            <person name="Paoli F."/>
            <person name="Bruttini M."/>
            <person name="Carapelli A."/>
            <person name="Frati F."/>
            <person name="Nardi F."/>
        </authorList>
    </citation>
    <scope>NUCLEOTIDE SEQUENCE [LARGE SCALE GENOMIC DNA]</scope>
    <source>
        <strain evidence="3">DMR45628</strain>
    </source>
</reference>
<evidence type="ECO:0000313" key="3">
    <source>
        <dbReference type="EMBL" id="KAK9752719.1"/>
    </source>
</evidence>
<dbReference type="GO" id="GO:0000172">
    <property type="term" value="C:ribonuclease MRP complex"/>
    <property type="evidence" value="ECO:0007669"/>
    <property type="project" value="InterPro"/>
</dbReference>
<proteinExistence type="predicted"/>
<evidence type="ECO:0000256" key="1">
    <source>
        <dbReference type="SAM" id="MobiDB-lite"/>
    </source>
</evidence>
<dbReference type="PANTHER" id="PTHR46948">
    <property type="entry name" value="RIBONUCLEASE P PROTEIN SUBUNIT P38"/>
    <property type="match status" value="1"/>
</dbReference>
<dbReference type="SUPFAM" id="SSF55315">
    <property type="entry name" value="L30e-like"/>
    <property type="match status" value="1"/>
</dbReference>
<dbReference type="InterPro" id="IPR042848">
    <property type="entry name" value="Rpp38"/>
</dbReference>